<dbReference type="GO" id="GO:0016491">
    <property type="term" value="F:oxidoreductase activity"/>
    <property type="evidence" value="ECO:0007669"/>
    <property type="project" value="UniProtKB-UniRule"/>
</dbReference>
<accession>A0A7C5LUW9</accession>
<comment type="caution">
    <text evidence="10">The sequence shown here is derived from an EMBL/GenBank/DDBJ whole genome shotgun (WGS) entry which is preliminary data.</text>
</comment>
<dbReference type="InterPro" id="IPR029479">
    <property type="entry name" value="Nitroreductase"/>
</dbReference>
<evidence type="ECO:0000256" key="6">
    <source>
        <dbReference type="ARBA" id="ARBA00023027"/>
    </source>
</evidence>
<keyword evidence="2 7" id="KW-0285">Flavoprotein</keyword>
<reference evidence="10" key="1">
    <citation type="journal article" date="2020" name="mSystems">
        <title>Genome- and Community-Level Interaction Insights into Carbon Utilization and Element Cycling Functions of Hydrothermarchaeota in Hydrothermal Sediment.</title>
        <authorList>
            <person name="Zhou Z."/>
            <person name="Liu Y."/>
            <person name="Xu W."/>
            <person name="Pan J."/>
            <person name="Luo Z.H."/>
            <person name="Li M."/>
        </authorList>
    </citation>
    <scope>NUCLEOTIDE SEQUENCE [LARGE SCALE GENOMIC DNA]</scope>
    <source>
        <strain evidence="10">HyVt-485</strain>
    </source>
</reference>
<keyword evidence="5 7" id="KW-0560">Oxidoreductase</keyword>
<dbReference type="InterPro" id="IPR052530">
    <property type="entry name" value="NAD(P)H_nitroreductase"/>
</dbReference>
<feature type="binding site" description="in other chain" evidence="8">
    <location>
        <begin position="119"/>
        <end position="121"/>
    </location>
    <ligand>
        <name>FMN</name>
        <dbReference type="ChEBI" id="CHEBI:58210"/>
        <note>ligand shared between dimeric partners</note>
    </ligand>
</feature>
<keyword evidence="4 7" id="KW-0521">NADP</keyword>
<evidence type="ECO:0000313" key="10">
    <source>
        <dbReference type="EMBL" id="HHL42790.1"/>
    </source>
</evidence>
<dbReference type="PANTHER" id="PTHR43821:SF1">
    <property type="entry name" value="NAD(P)H NITROREDUCTASE YDJA-RELATED"/>
    <property type="match status" value="1"/>
</dbReference>
<gene>
    <name evidence="10" type="ORF">ENJ42_04165</name>
</gene>
<protein>
    <recommendedName>
        <fullName evidence="7">Putative NAD(P)H nitroreductase</fullName>
        <ecNumber evidence="7">1.-.-.-</ecNumber>
    </recommendedName>
</protein>
<dbReference type="InterPro" id="IPR026021">
    <property type="entry name" value="YdjA-like"/>
</dbReference>
<evidence type="ECO:0000256" key="3">
    <source>
        <dbReference type="ARBA" id="ARBA00022643"/>
    </source>
</evidence>
<feature type="binding site" evidence="8">
    <location>
        <position position="24"/>
    </location>
    <ligand>
        <name>FMN</name>
        <dbReference type="ChEBI" id="CHEBI:58210"/>
        <note>ligand shared between dimeric partners</note>
    </ligand>
</feature>
<comment type="cofactor">
    <cofactor evidence="8">
        <name>FMN</name>
        <dbReference type="ChEBI" id="CHEBI:58210"/>
    </cofactor>
    <text evidence="8">Binds 1 FMN per subunit.</text>
</comment>
<keyword evidence="3 7" id="KW-0288">FMN</keyword>
<organism evidence="10">
    <name type="scientific">Hellea balneolensis</name>
    <dbReference type="NCBI Taxonomy" id="287478"/>
    <lineage>
        <taxon>Bacteria</taxon>
        <taxon>Pseudomonadati</taxon>
        <taxon>Pseudomonadota</taxon>
        <taxon>Alphaproteobacteria</taxon>
        <taxon>Maricaulales</taxon>
        <taxon>Robiginitomaculaceae</taxon>
        <taxon>Hellea</taxon>
    </lineage>
</organism>
<dbReference type="CDD" id="cd02135">
    <property type="entry name" value="YdjA-like"/>
    <property type="match status" value="1"/>
</dbReference>
<evidence type="ECO:0000256" key="4">
    <source>
        <dbReference type="ARBA" id="ARBA00022857"/>
    </source>
</evidence>
<dbReference type="InterPro" id="IPR000415">
    <property type="entry name" value="Nitroreductase-like"/>
</dbReference>
<evidence type="ECO:0000256" key="7">
    <source>
        <dbReference type="PIRNR" id="PIRNR000232"/>
    </source>
</evidence>
<evidence type="ECO:0000256" key="1">
    <source>
        <dbReference type="ARBA" id="ARBA00007118"/>
    </source>
</evidence>
<dbReference type="EMBL" id="DRMJ01000206">
    <property type="protein sequence ID" value="HHL42790.1"/>
    <property type="molecule type" value="Genomic_DNA"/>
</dbReference>
<dbReference type="PIRSF" id="PIRSF000232">
    <property type="entry name" value="YdjA"/>
    <property type="match status" value="1"/>
</dbReference>
<keyword evidence="6 7" id="KW-0520">NAD</keyword>
<dbReference type="Gene3D" id="3.40.109.10">
    <property type="entry name" value="NADH Oxidase"/>
    <property type="match status" value="1"/>
</dbReference>
<evidence type="ECO:0000259" key="9">
    <source>
        <dbReference type="Pfam" id="PF00881"/>
    </source>
</evidence>
<evidence type="ECO:0000256" key="5">
    <source>
        <dbReference type="ARBA" id="ARBA00023002"/>
    </source>
</evidence>
<dbReference type="PANTHER" id="PTHR43821">
    <property type="entry name" value="NAD(P)H NITROREDUCTASE YDJA-RELATED"/>
    <property type="match status" value="1"/>
</dbReference>
<dbReference type="Pfam" id="PF00881">
    <property type="entry name" value="Nitroreductase"/>
    <property type="match status" value="1"/>
</dbReference>
<comment type="similarity">
    <text evidence="1 7">Belongs to the nitroreductase family.</text>
</comment>
<dbReference type="AlphaFoldDB" id="A0A7C5LUW9"/>
<proteinExistence type="inferred from homology"/>
<dbReference type="Proteomes" id="UP000885830">
    <property type="component" value="Unassembled WGS sequence"/>
</dbReference>
<name>A0A7C5LUW9_9PROT</name>
<sequence>MAEPGPSPQERELILKIAARVPDHRKLFPWRFILFEGDARQDFGNILAEKFIKDNPDAPDTRIDHERNRFMRAPLIVAVISSPKTCPRGTPIWEQELSAGSVCQNMLLAARASGFAAQWLTEWYAFDSEINAGLGLAENERVAGYIYMGTPCEHPMERPRPNLPDLTSYWRYNKT</sequence>
<evidence type="ECO:0000256" key="8">
    <source>
        <dbReference type="PIRSR" id="PIRSR000232-1"/>
    </source>
</evidence>
<dbReference type="SUPFAM" id="SSF55469">
    <property type="entry name" value="FMN-dependent nitroreductase-like"/>
    <property type="match status" value="1"/>
</dbReference>
<dbReference type="EC" id="1.-.-.-" evidence="7"/>
<feature type="domain" description="Nitroreductase" evidence="9">
    <location>
        <begin position="2"/>
        <end position="149"/>
    </location>
</feature>
<feature type="binding site" evidence="8">
    <location>
        <position position="20"/>
    </location>
    <ligand>
        <name>FMN</name>
        <dbReference type="ChEBI" id="CHEBI:58210"/>
        <note>ligand shared between dimeric partners</note>
    </ligand>
</feature>
<evidence type="ECO:0000256" key="2">
    <source>
        <dbReference type="ARBA" id="ARBA00022630"/>
    </source>
</evidence>